<feature type="transmembrane region" description="Helical" evidence="3">
    <location>
        <begin position="5"/>
        <end position="23"/>
    </location>
</feature>
<feature type="domain" description="EamA" evidence="4">
    <location>
        <begin position="145"/>
        <end position="276"/>
    </location>
</feature>
<comment type="subcellular location">
    <subcellularLocation>
        <location evidence="1">Endomembrane system</location>
        <topology evidence="1">Multi-pass membrane protein</topology>
    </subcellularLocation>
</comment>
<evidence type="ECO:0000256" key="3">
    <source>
        <dbReference type="SAM" id="Phobius"/>
    </source>
</evidence>
<dbReference type="EMBL" id="QGGL01000002">
    <property type="protein sequence ID" value="PWK15900.1"/>
    <property type="molecule type" value="Genomic_DNA"/>
</dbReference>
<dbReference type="OrthoDB" id="9814238at2"/>
<evidence type="ECO:0000256" key="1">
    <source>
        <dbReference type="ARBA" id="ARBA00004127"/>
    </source>
</evidence>
<keyword evidence="3" id="KW-0812">Transmembrane</keyword>
<feature type="domain" description="EamA" evidence="4">
    <location>
        <begin position="1"/>
        <end position="133"/>
    </location>
</feature>
<gene>
    <name evidence="5" type="ORF">C7459_102146</name>
</gene>
<dbReference type="InterPro" id="IPR037185">
    <property type="entry name" value="EmrE-like"/>
</dbReference>
<keyword evidence="3" id="KW-0472">Membrane</keyword>
<dbReference type="Proteomes" id="UP000245634">
    <property type="component" value="Unassembled WGS sequence"/>
</dbReference>
<dbReference type="RefSeq" id="WP_109686200.1">
    <property type="nucleotide sequence ID" value="NZ_QGGL01000002.1"/>
</dbReference>
<keyword evidence="6" id="KW-1185">Reference proteome</keyword>
<evidence type="ECO:0000313" key="5">
    <source>
        <dbReference type="EMBL" id="PWK15900.1"/>
    </source>
</evidence>
<organism evidence="5 6">
    <name type="scientific">Tumebacillus permanentifrigoris</name>
    <dbReference type="NCBI Taxonomy" id="378543"/>
    <lineage>
        <taxon>Bacteria</taxon>
        <taxon>Bacillati</taxon>
        <taxon>Bacillota</taxon>
        <taxon>Bacilli</taxon>
        <taxon>Bacillales</taxon>
        <taxon>Alicyclobacillaceae</taxon>
        <taxon>Tumebacillus</taxon>
    </lineage>
</organism>
<feature type="transmembrane region" description="Helical" evidence="3">
    <location>
        <begin position="93"/>
        <end position="111"/>
    </location>
</feature>
<dbReference type="InterPro" id="IPR000620">
    <property type="entry name" value="EamA_dom"/>
</dbReference>
<proteinExistence type="inferred from homology"/>
<dbReference type="PANTHER" id="PTHR22911">
    <property type="entry name" value="ACYL-MALONYL CONDENSING ENZYME-RELATED"/>
    <property type="match status" value="1"/>
</dbReference>
<feature type="transmembrane region" description="Helical" evidence="3">
    <location>
        <begin position="236"/>
        <end position="253"/>
    </location>
</feature>
<evidence type="ECO:0000259" key="4">
    <source>
        <dbReference type="Pfam" id="PF00892"/>
    </source>
</evidence>
<feature type="transmembrane region" description="Helical" evidence="3">
    <location>
        <begin position="118"/>
        <end position="137"/>
    </location>
</feature>
<feature type="transmembrane region" description="Helical" evidence="3">
    <location>
        <begin position="204"/>
        <end position="224"/>
    </location>
</feature>
<protein>
    <submittedName>
        <fullName evidence="5">RarD protein</fullName>
    </submittedName>
</protein>
<comment type="similarity">
    <text evidence="2">Belongs to the EamA transporter family.</text>
</comment>
<dbReference type="AlphaFoldDB" id="A0A316DZF8"/>
<feature type="transmembrane region" description="Helical" evidence="3">
    <location>
        <begin position="65"/>
        <end position="87"/>
    </location>
</feature>
<evidence type="ECO:0000256" key="2">
    <source>
        <dbReference type="ARBA" id="ARBA00007362"/>
    </source>
</evidence>
<dbReference type="Pfam" id="PF00892">
    <property type="entry name" value="EamA"/>
    <property type="match status" value="2"/>
</dbReference>
<accession>A0A316DZF8</accession>
<feature type="transmembrane region" description="Helical" evidence="3">
    <location>
        <begin position="29"/>
        <end position="45"/>
    </location>
</feature>
<name>A0A316DZF8_9BACL</name>
<keyword evidence="3" id="KW-1133">Transmembrane helix</keyword>
<feature type="transmembrane region" description="Helical" evidence="3">
    <location>
        <begin position="259"/>
        <end position="276"/>
    </location>
</feature>
<dbReference type="PANTHER" id="PTHR22911:SF102">
    <property type="entry name" value="MEMBRANE PROTEIN"/>
    <property type="match status" value="1"/>
</dbReference>
<sequence>MGYVYVIAAMLIWGSVGIFGRWAHQDATVIVFFRVLSAFAVLTLYQLVRGNIRQAWTQTQGQRKWVMIGGVVLALNWIFFFTAIQLTSVANAVLSYYLAPVIVTLLAPLLLQERLERRTLFAVGIAFLGTVVMNPLSEVSSHDLLGIGAGITAAVFYALVTIAGKKVSGVEATALTQWQTGVAVVVLTPYVLWQGLPVPSIGSLAVMCSIGVIHTALALTLYFLGLRQVKVQHVGVLGYIDPLSAILFAFLFLGEVPGLTTWIGGTLILVSSYLILRVKEAGRSLGEAQA</sequence>
<feature type="transmembrane region" description="Helical" evidence="3">
    <location>
        <begin position="175"/>
        <end position="192"/>
    </location>
</feature>
<dbReference type="GO" id="GO:0016020">
    <property type="term" value="C:membrane"/>
    <property type="evidence" value="ECO:0007669"/>
    <property type="project" value="InterPro"/>
</dbReference>
<reference evidence="5 6" key="1">
    <citation type="submission" date="2018-05" db="EMBL/GenBank/DDBJ databases">
        <title>Genomic Encyclopedia of Type Strains, Phase IV (KMG-IV): sequencing the most valuable type-strain genomes for metagenomic binning, comparative biology and taxonomic classification.</title>
        <authorList>
            <person name="Goeker M."/>
        </authorList>
    </citation>
    <scope>NUCLEOTIDE SEQUENCE [LARGE SCALE GENOMIC DNA]</scope>
    <source>
        <strain evidence="5 6">DSM 18773</strain>
    </source>
</reference>
<dbReference type="SUPFAM" id="SSF103481">
    <property type="entry name" value="Multidrug resistance efflux transporter EmrE"/>
    <property type="match status" value="2"/>
</dbReference>
<feature type="transmembrane region" description="Helical" evidence="3">
    <location>
        <begin position="143"/>
        <end position="163"/>
    </location>
</feature>
<comment type="caution">
    <text evidence="5">The sequence shown here is derived from an EMBL/GenBank/DDBJ whole genome shotgun (WGS) entry which is preliminary data.</text>
</comment>
<evidence type="ECO:0000313" key="6">
    <source>
        <dbReference type="Proteomes" id="UP000245634"/>
    </source>
</evidence>